<dbReference type="Proteomes" id="UP001174934">
    <property type="component" value="Unassembled WGS sequence"/>
</dbReference>
<gene>
    <name evidence="1" type="ORF">B0T17DRAFT_531665</name>
</gene>
<dbReference type="EMBL" id="JAULSR010000003">
    <property type="protein sequence ID" value="KAK0625009.1"/>
    <property type="molecule type" value="Genomic_DNA"/>
</dbReference>
<reference evidence="1" key="1">
    <citation type="submission" date="2023-06" db="EMBL/GenBank/DDBJ databases">
        <title>Genome-scale phylogeny and comparative genomics of the fungal order Sordariales.</title>
        <authorList>
            <consortium name="Lawrence Berkeley National Laboratory"/>
            <person name="Hensen N."/>
            <person name="Bonometti L."/>
            <person name="Westerberg I."/>
            <person name="Brannstrom I.O."/>
            <person name="Guillou S."/>
            <person name="Cros-Aarteil S."/>
            <person name="Calhoun S."/>
            <person name="Haridas S."/>
            <person name="Kuo A."/>
            <person name="Mondo S."/>
            <person name="Pangilinan J."/>
            <person name="Riley R."/>
            <person name="LaButti K."/>
            <person name="Andreopoulos B."/>
            <person name="Lipzen A."/>
            <person name="Chen C."/>
            <person name="Yanf M."/>
            <person name="Daum C."/>
            <person name="Ng V."/>
            <person name="Clum A."/>
            <person name="Steindorff A."/>
            <person name="Ohm R."/>
            <person name="Martin F."/>
            <person name="Silar P."/>
            <person name="Natvig D."/>
            <person name="Lalanne C."/>
            <person name="Gautier V."/>
            <person name="Ament-velasquez S.L."/>
            <person name="Kruys A."/>
            <person name="Hutchinson M.I."/>
            <person name="Powell A.J."/>
            <person name="Barry K."/>
            <person name="Miller A.N."/>
            <person name="Grigoriev I.V."/>
            <person name="Debuchy R."/>
            <person name="Gladieux P."/>
            <person name="Thoren M.H."/>
            <person name="Johannesson H."/>
        </authorList>
    </citation>
    <scope>NUCLEOTIDE SEQUENCE</scope>
    <source>
        <strain evidence="1">SMH3391-2</strain>
    </source>
</reference>
<evidence type="ECO:0000313" key="1">
    <source>
        <dbReference type="EMBL" id="KAK0625009.1"/>
    </source>
</evidence>
<dbReference type="AlphaFoldDB" id="A0AA40C517"/>
<organism evidence="1 2">
    <name type="scientific">Bombardia bombarda</name>
    <dbReference type="NCBI Taxonomy" id="252184"/>
    <lineage>
        <taxon>Eukaryota</taxon>
        <taxon>Fungi</taxon>
        <taxon>Dikarya</taxon>
        <taxon>Ascomycota</taxon>
        <taxon>Pezizomycotina</taxon>
        <taxon>Sordariomycetes</taxon>
        <taxon>Sordariomycetidae</taxon>
        <taxon>Sordariales</taxon>
        <taxon>Lasiosphaeriaceae</taxon>
        <taxon>Bombardia</taxon>
    </lineage>
</organism>
<protein>
    <submittedName>
        <fullName evidence="1">Uncharacterized protein</fullName>
    </submittedName>
</protein>
<name>A0AA40C517_9PEZI</name>
<sequence>MPSEPPSAPPGAPAVYRHADLIEFAYIFNVELPETDYYPANTKPEDHDDDGAYFFKQLDTTIKFLETAAFAIPEAGVMVSAGIGALWSAVQPGALHKYNESVEQIVARVTSAQLELQSLKEARDAINTFHTALKTDLNYALPQSSDDLPHAEDIARRYASYVRAGGLVLVAFARARDNLPWFQPSTIGLIIVAAQAIVQSYQLAVRLWMEIGVRNRNSDNISGYNKAWVEVVSLVAEVPETLRALKKSVVDRVDDMQKARATSAAVHWKMRDTSNLDHRYHKGHDWREHGYVLDTVSQRELLKFSIKPTTGLQKTGDVFKTIGGIILSADEEDLKPNGNNDDAAMAEVGESALDVYRRRLLPAHWNRPFAGLNEGMDRVLRQAEKLTSLTAPNKPRFPPTLIKTGTHIPDATAADGLRVGDKVSYKFTLQLADKGAPVGGVLQSSEWSGWVECTEAGKIPEMYIGDGFAATNTARKIYQRREATDSEGKLVATVVGHGILTWPSAKHHSSV</sequence>
<comment type="caution">
    <text evidence="1">The sequence shown here is derived from an EMBL/GenBank/DDBJ whole genome shotgun (WGS) entry which is preliminary data.</text>
</comment>
<accession>A0AA40C517</accession>
<evidence type="ECO:0000313" key="2">
    <source>
        <dbReference type="Proteomes" id="UP001174934"/>
    </source>
</evidence>
<keyword evidence="2" id="KW-1185">Reference proteome</keyword>
<proteinExistence type="predicted"/>